<evidence type="ECO:0000313" key="2">
    <source>
        <dbReference type="Proteomes" id="UP000035740"/>
    </source>
</evidence>
<proteinExistence type="predicted"/>
<name>A0A0J8B712_BETVV</name>
<reference evidence="1 2" key="1">
    <citation type="journal article" date="2014" name="Nature">
        <title>The genome of the recently domesticated crop plant sugar beet (Beta vulgaris).</title>
        <authorList>
            <person name="Dohm J.C."/>
            <person name="Minoche A.E."/>
            <person name="Holtgrawe D."/>
            <person name="Capella-Gutierrez S."/>
            <person name="Zakrzewski F."/>
            <person name="Tafer H."/>
            <person name="Rupp O."/>
            <person name="Sorensen T.R."/>
            <person name="Stracke R."/>
            <person name="Reinhardt R."/>
            <person name="Goesmann A."/>
            <person name="Kraft T."/>
            <person name="Schulz B."/>
            <person name="Stadler P.F."/>
            <person name="Schmidt T."/>
            <person name="Gabaldon T."/>
            <person name="Lehrach H."/>
            <person name="Weisshaar B."/>
            <person name="Himmelbauer H."/>
        </authorList>
    </citation>
    <scope>NUCLEOTIDE SEQUENCE [LARGE SCALE GENOMIC DNA]</scope>
    <source>
        <tissue evidence="1">Taproot</tissue>
    </source>
</reference>
<accession>A0A0J8B712</accession>
<dbReference type="EMBL" id="KQ090361">
    <property type="protein sequence ID" value="KMS96791.1"/>
    <property type="molecule type" value="Genomic_DNA"/>
</dbReference>
<dbReference type="Gramene" id="KMS96791">
    <property type="protein sequence ID" value="KMS96791"/>
    <property type="gene ID" value="BVRB_8g199740"/>
</dbReference>
<keyword evidence="2" id="KW-1185">Reference proteome</keyword>
<evidence type="ECO:0000313" key="1">
    <source>
        <dbReference type="EMBL" id="KMS96791.1"/>
    </source>
</evidence>
<organism evidence="1 2">
    <name type="scientific">Beta vulgaris subsp. vulgaris</name>
    <name type="common">Beet</name>
    <dbReference type="NCBI Taxonomy" id="3555"/>
    <lineage>
        <taxon>Eukaryota</taxon>
        <taxon>Viridiplantae</taxon>
        <taxon>Streptophyta</taxon>
        <taxon>Embryophyta</taxon>
        <taxon>Tracheophyta</taxon>
        <taxon>Spermatophyta</taxon>
        <taxon>Magnoliopsida</taxon>
        <taxon>eudicotyledons</taxon>
        <taxon>Gunneridae</taxon>
        <taxon>Pentapetalae</taxon>
        <taxon>Caryophyllales</taxon>
        <taxon>Chenopodiaceae</taxon>
        <taxon>Betoideae</taxon>
        <taxon>Beta</taxon>
    </lineage>
</organism>
<dbReference type="AlphaFoldDB" id="A0A0J8B712"/>
<gene>
    <name evidence="1" type="ORF">BVRB_8g199740</name>
</gene>
<protein>
    <submittedName>
        <fullName evidence="1">Uncharacterized protein</fullName>
    </submittedName>
</protein>
<dbReference type="Proteomes" id="UP000035740">
    <property type="component" value="Unassembled WGS sequence"/>
</dbReference>
<sequence length="35" mass="3808">MANIKSNYQKSIYLFEKTGSNLGKGGQAKTADKLC</sequence>